<evidence type="ECO:0000256" key="6">
    <source>
        <dbReference type="ARBA" id="ARBA00022516"/>
    </source>
</evidence>
<dbReference type="EMBL" id="JBHFFA010000003">
    <property type="protein sequence ID" value="KAL2635325.1"/>
    <property type="molecule type" value="Genomic_DNA"/>
</dbReference>
<feature type="domain" description="Carrier" evidence="17">
    <location>
        <begin position="52"/>
        <end position="127"/>
    </location>
</feature>
<keyword evidence="5 16" id="KW-0596">Phosphopantetheine</keyword>
<proteinExistence type="inferred from homology"/>
<keyword evidence="6 16" id="KW-0444">Lipid biosynthesis</keyword>
<keyword evidence="13 16" id="KW-0275">Fatty acid biosynthesis</keyword>
<evidence type="ECO:0000256" key="7">
    <source>
        <dbReference type="ARBA" id="ARBA00022553"/>
    </source>
</evidence>
<comment type="function">
    <text evidence="14">Carrier of the growing fatty acid chain in fatty acid biosynthesis. May be involved in the synthesis of short and medium chain fatty acids. Accessory and non-catalytic subunit of the mitochondrial membrane respiratory chain NADH dehydrogenase (Complex I), which functions in the transfer of electrons from NADH to the respiratory chain.</text>
</comment>
<evidence type="ECO:0000259" key="17">
    <source>
        <dbReference type="PROSITE" id="PS50075"/>
    </source>
</evidence>
<evidence type="ECO:0000256" key="15">
    <source>
        <dbReference type="ARBA" id="ARBA00063067"/>
    </source>
</evidence>
<dbReference type="PROSITE" id="PS50075">
    <property type="entry name" value="CARRIER"/>
    <property type="match status" value="1"/>
</dbReference>
<dbReference type="AlphaFoldDB" id="A0ABD1YXD3"/>
<comment type="caution">
    <text evidence="18">The sequence shown here is derived from an EMBL/GenBank/DDBJ whole genome shotgun (WGS) entry which is preliminary data.</text>
</comment>
<accession>A0ABD1YXD3</accession>
<dbReference type="InterPro" id="IPR009081">
    <property type="entry name" value="PP-bd_ACP"/>
</dbReference>
<dbReference type="Pfam" id="PF00550">
    <property type="entry name" value="PP-binding"/>
    <property type="match status" value="1"/>
</dbReference>
<comment type="subcellular location">
    <subcellularLocation>
        <location evidence="1">Mitochondrion</location>
    </subcellularLocation>
</comment>
<keyword evidence="11" id="KW-0443">Lipid metabolism</keyword>
<evidence type="ECO:0000256" key="10">
    <source>
        <dbReference type="ARBA" id="ARBA00022982"/>
    </source>
</evidence>
<evidence type="ECO:0000256" key="11">
    <source>
        <dbReference type="ARBA" id="ARBA00023098"/>
    </source>
</evidence>
<dbReference type="FunFam" id="1.10.1200.10:FF:000003">
    <property type="entry name" value="Acyl carrier protein"/>
    <property type="match status" value="1"/>
</dbReference>
<keyword evidence="10" id="KW-0249">Electron transport</keyword>
<evidence type="ECO:0000256" key="12">
    <source>
        <dbReference type="ARBA" id="ARBA00023128"/>
    </source>
</evidence>
<dbReference type="InterPro" id="IPR003231">
    <property type="entry name" value="ACP"/>
</dbReference>
<evidence type="ECO:0000256" key="4">
    <source>
        <dbReference type="ARBA" id="ARBA00022448"/>
    </source>
</evidence>
<dbReference type="PANTHER" id="PTHR20863">
    <property type="entry name" value="ACYL CARRIER PROTEIN"/>
    <property type="match status" value="1"/>
</dbReference>
<evidence type="ECO:0000256" key="1">
    <source>
        <dbReference type="ARBA" id="ARBA00004173"/>
    </source>
</evidence>
<evidence type="ECO:0000256" key="13">
    <source>
        <dbReference type="ARBA" id="ARBA00023160"/>
    </source>
</evidence>
<keyword evidence="9" id="KW-0809">Transit peptide</keyword>
<comment type="similarity">
    <text evidence="3">Belongs to the acyl carrier protein (ACP) family.</text>
</comment>
<dbReference type="PANTHER" id="PTHR20863:SF28">
    <property type="entry name" value="ACYL CARRIER PROTEIN, MITOCHONDRIAL"/>
    <property type="match status" value="1"/>
</dbReference>
<evidence type="ECO:0000256" key="3">
    <source>
        <dbReference type="ARBA" id="ARBA00010930"/>
    </source>
</evidence>
<evidence type="ECO:0000256" key="16">
    <source>
        <dbReference type="RuleBase" id="RU000722"/>
    </source>
</evidence>
<keyword evidence="19" id="KW-1185">Reference proteome</keyword>
<evidence type="ECO:0000256" key="5">
    <source>
        <dbReference type="ARBA" id="ARBA00022450"/>
    </source>
</evidence>
<gene>
    <name evidence="18" type="ORF">R1flu_006804</name>
</gene>
<keyword evidence="12" id="KW-0496">Mitochondrion</keyword>
<dbReference type="InterPro" id="IPR036736">
    <property type="entry name" value="ACP-like_sf"/>
</dbReference>
<dbReference type="Gene3D" id="1.10.1200.10">
    <property type="entry name" value="ACP-like"/>
    <property type="match status" value="1"/>
</dbReference>
<reference evidence="18 19" key="1">
    <citation type="submission" date="2024-09" db="EMBL/GenBank/DDBJ databases">
        <title>Chromosome-scale assembly of Riccia fluitans.</title>
        <authorList>
            <person name="Paukszto L."/>
            <person name="Sawicki J."/>
            <person name="Karawczyk K."/>
            <person name="Piernik-Szablinska J."/>
            <person name="Szczecinska M."/>
            <person name="Mazdziarz M."/>
        </authorList>
    </citation>
    <scope>NUCLEOTIDE SEQUENCE [LARGE SCALE GENOMIC DNA]</scope>
    <source>
        <strain evidence="18">Rf_01</strain>
        <tissue evidence="18">Aerial parts of the thallus</tissue>
    </source>
</reference>
<sequence length="130" mass="14167">MQAAWRSSATAVRNTLLQHVRVTAAATSLKASVVLDGRICYSSDHGTYLDKSSVTDRILELVKKMEKVDPAKVTPVSSFQSDLLLDSLDTVELVMAIEEEFALEIPDAEADKISSCAEAIEYVASHPRAK</sequence>
<evidence type="ECO:0000313" key="18">
    <source>
        <dbReference type="EMBL" id="KAL2635325.1"/>
    </source>
</evidence>
<dbReference type="GO" id="GO:0005739">
    <property type="term" value="C:mitochondrion"/>
    <property type="evidence" value="ECO:0007669"/>
    <property type="project" value="UniProtKB-SubCell"/>
</dbReference>
<keyword evidence="8" id="KW-0276">Fatty acid metabolism</keyword>
<evidence type="ECO:0000256" key="9">
    <source>
        <dbReference type="ARBA" id="ARBA00022946"/>
    </source>
</evidence>
<name>A0ABD1YXD3_9MARC</name>
<dbReference type="NCBIfam" id="TIGR00517">
    <property type="entry name" value="acyl_carrier"/>
    <property type="match status" value="1"/>
</dbReference>
<evidence type="ECO:0000313" key="19">
    <source>
        <dbReference type="Proteomes" id="UP001605036"/>
    </source>
</evidence>
<evidence type="ECO:0000256" key="2">
    <source>
        <dbReference type="ARBA" id="ARBA00005194"/>
    </source>
</evidence>
<comment type="subunit">
    <text evidence="15">Complex I is composed of at least 49 different subunits.</text>
</comment>
<dbReference type="NCBIfam" id="NF002148">
    <property type="entry name" value="PRK00982.1-2"/>
    <property type="match status" value="1"/>
</dbReference>
<keyword evidence="7" id="KW-0597">Phosphoprotein</keyword>
<dbReference type="HAMAP" id="MF_01217">
    <property type="entry name" value="Acyl_carrier"/>
    <property type="match status" value="1"/>
</dbReference>
<dbReference type="Proteomes" id="UP001605036">
    <property type="component" value="Unassembled WGS sequence"/>
</dbReference>
<protein>
    <recommendedName>
        <fullName evidence="16">Acyl carrier protein</fullName>
    </recommendedName>
</protein>
<dbReference type="SUPFAM" id="SSF47336">
    <property type="entry name" value="ACP-like"/>
    <property type="match status" value="1"/>
</dbReference>
<dbReference type="GO" id="GO:0000036">
    <property type="term" value="F:acyl carrier activity"/>
    <property type="evidence" value="ECO:0007669"/>
    <property type="project" value="UniProtKB-ARBA"/>
</dbReference>
<evidence type="ECO:0000256" key="8">
    <source>
        <dbReference type="ARBA" id="ARBA00022832"/>
    </source>
</evidence>
<comment type="pathway">
    <text evidence="2">Lipid metabolism; fatty acid biosynthesis.</text>
</comment>
<evidence type="ECO:0000256" key="14">
    <source>
        <dbReference type="ARBA" id="ARBA00057783"/>
    </source>
</evidence>
<organism evidence="18 19">
    <name type="scientific">Riccia fluitans</name>
    <dbReference type="NCBI Taxonomy" id="41844"/>
    <lineage>
        <taxon>Eukaryota</taxon>
        <taxon>Viridiplantae</taxon>
        <taxon>Streptophyta</taxon>
        <taxon>Embryophyta</taxon>
        <taxon>Marchantiophyta</taxon>
        <taxon>Marchantiopsida</taxon>
        <taxon>Marchantiidae</taxon>
        <taxon>Marchantiales</taxon>
        <taxon>Ricciaceae</taxon>
        <taxon>Riccia</taxon>
    </lineage>
</organism>
<keyword evidence="4" id="KW-0813">Transport</keyword>